<dbReference type="EMBL" id="BOPV01000001">
    <property type="protein sequence ID" value="GIL41331.1"/>
    <property type="molecule type" value="Genomic_DNA"/>
</dbReference>
<feature type="domain" description="MobA-like NTP transferase" evidence="2">
    <location>
        <begin position="6"/>
        <end position="165"/>
    </location>
</feature>
<dbReference type="SUPFAM" id="SSF53448">
    <property type="entry name" value="Nucleotide-diphospho-sugar transferases"/>
    <property type="match status" value="1"/>
</dbReference>
<dbReference type="InterPro" id="IPR029044">
    <property type="entry name" value="Nucleotide-diphossugar_trans"/>
</dbReference>
<dbReference type="Proteomes" id="UP000681075">
    <property type="component" value="Unassembled WGS sequence"/>
</dbReference>
<dbReference type="AlphaFoldDB" id="A0A8S8XH64"/>
<keyword evidence="4" id="KW-1185">Reference proteome</keyword>
<dbReference type="GO" id="GO:0016779">
    <property type="term" value="F:nucleotidyltransferase activity"/>
    <property type="evidence" value="ECO:0007669"/>
    <property type="project" value="UniProtKB-ARBA"/>
</dbReference>
<evidence type="ECO:0000259" key="2">
    <source>
        <dbReference type="Pfam" id="PF12804"/>
    </source>
</evidence>
<evidence type="ECO:0000313" key="4">
    <source>
        <dbReference type="Proteomes" id="UP000681075"/>
    </source>
</evidence>
<keyword evidence="1" id="KW-0460">Magnesium</keyword>
<dbReference type="PANTHER" id="PTHR43777:SF1">
    <property type="entry name" value="MOLYBDENUM COFACTOR CYTIDYLYLTRANSFERASE"/>
    <property type="match status" value="1"/>
</dbReference>
<comment type="caution">
    <text evidence="3">The sequence shown here is derived from an EMBL/GenBank/DDBJ whole genome shotgun (WGS) entry which is preliminary data.</text>
</comment>
<evidence type="ECO:0000256" key="1">
    <source>
        <dbReference type="ARBA" id="ARBA00022842"/>
    </source>
</evidence>
<reference evidence="3" key="1">
    <citation type="submission" date="2021-02" db="EMBL/GenBank/DDBJ databases">
        <title>Genome sequence of Rhodospirillales sp. strain TMPK1 isolated from soil.</title>
        <authorList>
            <person name="Nakai R."/>
            <person name="Kusada H."/>
            <person name="Tamaki H."/>
        </authorList>
    </citation>
    <scope>NUCLEOTIDE SEQUENCE</scope>
    <source>
        <strain evidence="3">TMPK1</strain>
    </source>
</reference>
<dbReference type="RefSeq" id="WP_420244773.1">
    <property type="nucleotide sequence ID" value="NZ_BOPV01000001.1"/>
</dbReference>
<name>A0A8S8XH64_9PROT</name>
<proteinExistence type="predicted"/>
<accession>A0A8S8XH64</accession>
<dbReference type="CDD" id="cd04182">
    <property type="entry name" value="GT_2_like_f"/>
    <property type="match status" value="1"/>
</dbReference>
<dbReference type="InterPro" id="IPR025877">
    <property type="entry name" value="MobA-like_NTP_Trfase"/>
</dbReference>
<dbReference type="PANTHER" id="PTHR43777">
    <property type="entry name" value="MOLYBDENUM COFACTOR CYTIDYLYLTRANSFERASE"/>
    <property type="match status" value="1"/>
</dbReference>
<evidence type="ECO:0000313" key="3">
    <source>
        <dbReference type="EMBL" id="GIL41331.1"/>
    </source>
</evidence>
<sequence>MPSIAALILAAGASRRAGTTKLVAPVGGVPMIARTVETATKSKALPIIVVVGNDSLRVSETYAHFEVITVLSSHWSDGMSRSLAAGLGEVPPDHDGVLVLLGDMPYVQVATLNALIDAFDPALHDAVQPLYRGQPGNPVLLGRSLFDATMKLTGDKGARALLDSLGDKLLRIEIDDPGVLRDLDTAEDLARA</sequence>
<dbReference type="Gene3D" id="3.90.550.10">
    <property type="entry name" value="Spore Coat Polysaccharide Biosynthesis Protein SpsA, Chain A"/>
    <property type="match status" value="1"/>
</dbReference>
<gene>
    <name evidence="3" type="ORF">TMPK1_35680</name>
</gene>
<protein>
    <recommendedName>
        <fullName evidence="2">MobA-like NTP transferase domain-containing protein</fullName>
    </recommendedName>
</protein>
<dbReference type="Pfam" id="PF12804">
    <property type="entry name" value="NTP_transf_3"/>
    <property type="match status" value="1"/>
</dbReference>
<organism evidence="3 4">
    <name type="scientific">Roseiterribacter gracilis</name>
    <dbReference type="NCBI Taxonomy" id="2812848"/>
    <lineage>
        <taxon>Bacteria</taxon>
        <taxon>Pseudomonadati</taxon>
        <taxon>Pseudomonadota</taxon>
        <taxon>Alphaproteobacteria</taxon>
        <taxon>Rhodospirillales</taxon>
        <taxon>Roseiterribacteraceae</taxon>
        <taxon>Roseiterribacter</taxon>
    </lineage>
</organism>